<dbReference type="InterPro" id="IPR014729">
    <property type="entry name" value="Rossmann-like_a/b/a_fold"/>
</dbReference>
<dbReference type="Gene3D" id="3.40.50.620">
    <property type="entry name" value="HUPs"/>
    <property type="match status" value="1"/>
</dbReference>
<dbReference type="InterPro" id="IPR006015">
    <property type="entry name" value="Universal_stress_UspA"/>
</dbReference>
<dbReference type="CDD" id="cd00293">
    <property type="entry name" value="USP-like"/>
    <property type="match status" value="1"/>
</dbReference>
<dbReference type="PANTHER" id="PTHR46268:SF25">
    <property type="entry name" value="USPA DOMAIN PROTEIN"/>
    <property type="match status" value="1"/>
</dbReference>
<reference evidence="3 4" key="1">
    <citation type="submission" date="2019-05" db="EMBL/GenBank/DDBJ databases">
        <title>The metagenome of a microbial culture collection derived from dairy environment covers the genomic content of the human microbiome.</title>
        <authorList>
            <person name="Roder T."/>
            <person name="Wuthrich D."/>
            <person name="Sattari Z."/>
            <person name="Von Ah U."/>
            <person name="Bar C."/>
            <person name="Ronchi F."/>
            <person name="Macpherson A.J."/>
            <person name="Ganal-Vonarburg S.C."/>
            <person name="Bruggmann R."/>
            <person name="Vergeres G."/>
        </authorList>
    </citation>
    <scope>NUCLEOTIDE SEQUENCE [LARGE SCALE GENOMIC DNA]</scope>
    <source>
        <strain evidence="3 4">FAM 1079</strain>
    </source>
</reference>
<feature type="domain" description="UspA" evidence="2">
    <location>
        <begin position="1"/>
        <end position="138"/>
    </location>
</feature>
<dbReference type="RefSeq" id="WP_008210452.1">
    <property type="nucleotide sequence ID" value="NZ_CABMOW010000010.1"/>
</dbReference>
<comment type="similarity">
    <text evidence="1">Belongs to the universal stress protein A family.</text>
</comment>
<dbReference type="SUPFAM" id="SSF52402">
    <property type="entry name" value="Adenine nucleotide alpha hydrolases-like"/>
    <property type="match status" value="1"/>
</dbReference>
<dbReference type="PRINTS" id="PR01438">
    <property type="entry name" value="UNVRSLSTRESS"/>
</dbReference>
<sequence length="140" mass="15387">MYNNILVPIDGSDNANKALDVALDLNKAFGSKITVLTVIHNIHYDSESLRSELYEGLLTNAHKLVEGCRDYAWNKAGVTIDGNVVDGNPKQEIIDFARDRQFDLIIIGKTGTNAINRVFLGSTTAYVVRHADTQVLVVNA</sequence>
<evidence type="ECO:0000256" key="1">
    <source>
        <dbReference type="ARBA" id="ARBA00008791"/>
    </source>
</evidence>
<name>A0A5R9CLM8_9LACO</name>
<dbReference type="OrthoDB" id="9777884at2"/>
<evidence type="ECO:0000259" key="2">
    <source>
        <dbReference type="Pfam" id="PF00582"/>
    </source>
</evidence>
<dbReference type="InterPro" id="IPR006016">
    <property type="entry name" value="UspA"/>
</dbReference>
<protein>
    <submittedName>
        <fullName evidence="3">Universal stress protein</fullName>
    </submittedName>
</protein>
<accession>A0A5R9CLM8</accession>
<dbReference type="PANTHER" id="PTHR46268">
    <property type="entry name" value="STRESS RESPONSE PROTEIN NHAX"/>
    <property type="match status" value="1"/>
</dbReference>
<proteinExistence type="inferred from homology"/>
<dbReference type="EMBL" id="VBSX01000048">
    <property type="protein sequence ID" value="TLQ16190.1"/>
    <property type="molecule type" value="Genomic_DNA"/>
</dbReference>
<evidence type="ECO:0000313" key="3">
    <source>
        <dbReference type="EMBL" id="TLQ16190.1"/>
    </source>
</evidence>
<dbReference type="AlphaFoldDB" id="A0A5R9CLM8"/>
<gene>
    <name evidence="3" type="ORF">FEZ41_13205</name>
</gene>
<dbReference type="Pfam" id="PF00582">
    <property type="entry name" value="Usp"/>
    <property type="match status" value="1"/>
</dbReference>
<dbReference type="Proteomes" id="UP000305100">
    <property type="component" value="Unassembled WGS sequence"/>
</dbReference>
<organism evidence="3 4">
    <name type="scientific">Lentilactobacillus parafarraginis</name>
    <dbReference type="NCBI Taxonomy" id="390842"/>
    <lineage>
        <taxon>Bacteria</taxon>
        <taxon>Bacillati</taxon>
        <taxon>Bacillota</taxon>
        <taxon>Bacilli</taxon>
        <taxon>Lactobacillales</taxon>
        <taxon>Lactobacillaceae</taxon>
        <taxon>Lentilactobacillus</taxon>
    </lineage>
</organism>
<comment type="caution">
    <text evidence="3">The sequence shown here is derived from an EMBL/GenBank/DDBJ whole genome shotgun (WGS) entry which is preliminary data.</text>
</comment>
<evidence type="ECO:0000313" key="4">
    <source>
        <dbReference type="Proteomes" id="UP000305100"/>
    </source>
</evidence>